<evidence type="ECO:0000256" key="2">
    <source>
        <dbReference type="ARBA" id="ARBA00008837"/>
    </source>
</evidence>
<dbReference type="InterPro" id="IPR018627">
    <property type="entry name" value="ELP6"/>
</dbReference>
<dbReference type="UniPathway" id="UPA00988"/>
<name>A0A2P2IBB1_9CRUS</name>
<dbReference type="PANTHER" id="PTHR16184:SF6">
    <property type="entry name" value="ELONGATOR COMPLEX PROTEIN 6"/>
    <property type="match status" value="1"/>
</dbReference>
<proteinExistence type="evidence at transcript level"/>
<organism evidence="4">
    <name type="scientific">Hirondellea gigas</name>
    <dbReference type="NCBI Taxonomy" id="1518452"/>
    <lineage>
        <taxon>Eukaryota</taxon>
        <taxon>Metazoa</taxon>
        <taxon>Ecdysozoa</taxon>
        <taxon>Arthropoda</taxon>
        <taxon>Crustacea</taxon>
        <taxon>Multicrustacea</taxon>
        <taxon>Malacostraca</taxon>
        <taxon>Eumalacostraca</taxon>
        <taxon>Peracarida</taxon>
        <taxon>Amphipoda</taxon>
        <taxon>Amphilochidea</taxon>
        <taxon>Lysianassida</taxon>
        <taxon>Lysianassidira</taxon>
        <taxon>Lysianassoidea</taxon>
        <taxon>Lysianassidae</taxon>
        <taxon>Hirondellea</taxon>
    </lineage>
</organism>
<dbReference type="CDD" id="cd19495">
    <property type="entry name" value="Elp6"/>
    <property type="match status" value="1"/>
</dbReference>
<evidence type="ECO:0000256" key="3">
    <source>
        <dbReference type="ARBA" id="ARBA00020263"/>
    </source>
</evidence>
<comment type="similarity">
    <text evidence="2">Belongs to the ELP6 family.</text>
</comment>
<protein>
    <recommendedName>
        <fullName evidence="3">Elongator complex protein 6</fullName>
    </recommendedName>
</protein>
<dbReference type="Pfam" id="PF09807">
    <property type="entry name" value="ELP6"/>
    <property type="match status" value="1"/>
</dbReference>
<dbReference type="PANTHER" id="PTHR16184">
    <property type="entry name" value="ELONGATOR COMPLEX PROTEIN 6"/>
    <property type="match status" value="1"/>
</dbReference>
<accession>A0A2P2IBB1</accession>
<dbReference type="EMBL" id="IACF01005710">
    <property type="protein sequence ID" value="LAB71293.1"/>
    <property type="molecule type" value="mRNA"/>
</dbReference>
<dbReference type="AlphaFoldDB" id="A0A2P2IBB1"/>
<sequence length="277" mass="30533">MSSLEQVLQSCHVFSTESTCNIAVCESPDTSGQFLITSFLCSHLIAGRRVLFVTLHHTFSHNLAIASKRGTNLLTHHKSGTIKVIEGQKLMTEAAAKALEGQDVSNHPFSFIFNDGEKSLKNLYLLIKKSVYDWRKAETPFTIIIDNLSALFSMGLLNTEINLFISYCNSLLLPMKVKHQGGRDDCKPLGSLIVSTLCDALDTDTVFLSKWLSHTFDATLSLEGLGTGRAADVDGILRIQSWSVKQSCDVPLQKTMHYKVHEKNVNLFAPGMAASVL</sequence>
<evidence type="ECO:0000256" key="1">
    <source>
        <dbReference type="ARBA" id="ARBA00005043"/>
    </source>
</evidence>
<dbReference type="GO" id="GO:0002098">
    <property type="term" value="P:tRNA wobble uridine modification"/>
    <property type="evidence" value="ECO:0007669"/>
    <property type="project" value="InterPro"/>
</dbReference>
<reference evidence="4" key="1">
    <citation type="journal article" date="2018" name="Biosci. Biotechnol. Biochem.">
        <title>Polysaccharide hydrolase of the hadal zone amphipods Hirondellea gigas.</title>
        <authorList>
            <person name="Kobayashi H."/>
            <person name="Nagahama T."/>
            <person name="Arai W."/>
            <person name="Sasagawa Y."/>
            <person name="Umeda M."/>
            <person name="Hayashi T."/>
            <person name="Nikaido I."/>
            <person name="Watanabe H."/>
            <person name="Oguri K."/>
            <person name="Kitazato H."/>
            <person name="Fujioka K."/>
            <person name="Kido Y."/>
            <person name="Takami H."/>
        </authorList>
    </citation>
    <scope>NUCLEOTIDE SEQUENCE</scope>
    <source>
        <tissue evidence="4">Whole body</tissue>
    </source>
</reference>
<evidence type="ECO:0000313" key="4">
    <source>
        <dbReference type="EMBL" id="LAB71293.1"/>
    </source>
</evidence>
<comment type="pathway">
    <text evidence="1">tRNA modification; 5-methoxycarbonylmethyl-2-thiouridine-tRNA biosynthesis.</text>
</comment>
<dbReference type="Gene3D" id="3.40.50.300">
    <property type="entry name" value="P-loop containing nucleotide triphosphate hydrolases"/>
    <property type="match status" value="1"/>
</dbReference>
<dbReference type="GO" id="GO:0033588">
    <property type="term" value="C:elongator holoenzyme complex"/>
    <property type="evidence" value="ECO:0007669"/>
    <property type="project" value="InterPro"/>
</dbReference>
<dbReference type="InterPro" id="IPR027417">
    <property type="entry name" value="P-loop_NTPase"/>
</dbReference>